<dbReference type="GeneID" id="31362683"/>
<evidence type="ECO:0000259" key="7">
    <source>
        <dbReference type="SMART" id="SM00872"/>
    </source>
</evidence>
<dbReference type="InParanoid" id="D3BEN7"/>
<comment type="catalytic activity">
    <reaction evidence="1">
        <text>Hydrolysis of terminal, non-reducing alpha-D-mannose residues in alpha-D-mannosides.</text>
        <dbReference type="EC" id="3.2.1.24"/>
    </reaction>
</comment>
<evidence type="ECO:0000313" key="8">
    <source>
        <dbReference type="EMBL" id="EFA80368.1"/>
    </source>
</evidence>
<dbReference type="InterPro" id="IPR028995">
    <property type="entry name" value="Glyco_hydro_57/38_cen_sf"/>
</dbReference>
<evidence type="ECO:0000256" key="4">
    <source>
        <dbReference type="ARBA" id="ARBA00022723"/>
    </source>
</evidence>
<evidence type="ECO:0000256" key="5">
    <source>
        <dbReference type="ARBA" id="ARBA00022801"/>
    </source>
</evidence>
<keyword evidence="5" id="KW-0378">Hydrolase</keyword>
<dbReference type="InterPro" id="IPR027291">
    <property type="entry name" value="Glyco_hydro_38_N_sf"/>
</dbReference>
<dbReference type="OMA" id="GQYWDAW"/>
<dbReference type="GO" id="GO:0006013">
    <property type="term" value="P:mannose metabolic process"/>
    <property type="evidence" value="ECO:0007669"/>
    <property type="project" value="InterPro"/>
</dbReference>
<dbReference type="STRING" id="670386.D3BEN7"/>
<comment type="caution">
    <text evidence="8">The sequence shown here is derived from an EMBL/GenBank/DDBJ whole genome shotgun (WGS) entry which is preliminary data.</text>
</comment>
<organism evidence="8 9">
    <name type="scientific">Heterostelium pallidum (strain ATCC 26659 / Pp 5 / PN500)</name>
    <name type="common">Cellular slime mold</name>
    <name type="synonym">Polysphondylium pallidum</name>
    <dbReference type="NCBI Taxonomy" id="670386"/>
    <lineage>
        <taxon>Eukaryota</taxon>
        <taxon>Amoebozoa</taxon>
        <taxon>Evosea</taxon>
        <taxon>Eumycetozoa</taxon>
        <taxon>Dictyostelia</taxon>
        <taxon>Acytosteliales</taxon>
        <taxon>Acytosteliaceae</taxon>
        <taxon>Heterostelium</taxon>
    </lineage>
</organism>
<dbReference type="SUPFAM" id="SSF74650">
    <property type="entry name" value="Galactose mutarotase-like"/>
    <property type="match status" value="1"/>
</dbReference>
<dbReference type="EC" id="3.2.1.24" evidence="3"/>
<dbReference type="Pfam" id="PF17677">
    <property type="entry name" value="Glyco_hydro38C2"/>
    <property type="match status" value="1"/>
</dbReference>
<dbReference type="Gene3D" id="2.60.40.2220">
    <property type="match status" value="1"/>
</dbReference>
<dbReference type="InterPro" id="IPR011013">
    <property type="entry name" value="Gal_mutarotase_sf_dom"/>
</dbReference>
<evidence type="ECO:0000313" key="9">
    <source>
        <dbReference type="Proteomes" id="UP000001396"/>
    </source>
</evidence>
<dbReference type="Pfam" id="PF09261">
    <property type="entry name" value="Alpha-mann_mid"/>
    <property type="match status" value="1"/>
</dbReference>
<dbReference type="GO" id="GO:0004559">
    <property type="term" value="F:alpha-mannosidase activity"/>
    <property type="evidence" value="ECO:0007669"/>
    <property type="project" value="UniProtKB-EC"/>
</dbReference>
<dbReference type="InterPro" id="IPR015341">
    <property type="entry name" value="Glyco_hydro_38_cen"/>
</dbReference>
<gene>
    <name evidence="8" type="primary">manG</name>
    <name evidence="8" type="ORF">PPL_07202</name>
</gene>
<dbReference type="InterPro" id="IPR037094">
    <property type="entry name" value="Glyco_hydro_38_cen_sf"/>
</dbReference>
<dbReference type="AlphaFoldDB" id="D3BEN7"/>
<dbReference type="FunFam" id="2.70.98.30:FF:000001">
    <property type="entry name" value="alpha-mannosidase 2C1 isoform X2"/>
    <property type="match status" value="1"/>
</dbReference>
<dbReference type="PANTHER" id="PTHR46017">
    <property type="entry name" value="ALPHA-MANNOSIDASE 2C1"/>
    <property type="match status" value="1"/>
</dbReference>
<dbReference type="InterPro" id="IPR054723">
    <property type="entry name" value="Ams1-like_N"/>
</dbReference>
<keyword evidence="9" id="KW-1185">Reference proteome</keyword>
<dbReference type="PANTHER" id="PTHR46017:SF1">
    <property type="entry name" value="ALPHA-MANNOSIDASE 2C1"/>
    <property type="match status" value="1"/>
</dbReference>
<dbReference type="SUPFAM" id="SSF88688">
    <property type="entry name" value="Families 57/38 glycoside transferase middle domain"/>
    <property type="match status" value="1"/>
</dbReference>
<evidence type="ECO:0000256" key="6">
    <source>
        <dbReference type="ARBA" id="ARBA00023295"/>
    </source>
</evidence>
<accession>D3BEN7</accession>
<dbReference type="InterPro" id="IPR011330">
    <property type="entry name" value="Glyco_hydro/deAcase_b/a-brl"/>
</dbReference>
<dbReference type="GO" id="GO:0046872">
    <property type="term" value="F:metal ion binding"/>
    <property type="evidence" value="ECO:0007669"/>
    <property type="project" value="UniProtKB-KW"/>
</dbReference>
<dbReference type="EMBL" id="ADBJ01000031">
    <property type="protein sequence ID" value="EFA80368.1"/>
    <property type="molecule type" value="Genomic_DNA"/>
</dbReference>
<evidence type="ECO:0000256" key="2">
    <source>
        <dbReference type="ARBA" id="ARBA00009792"/>
    </source>
</evidence>
<dbReference type="InterPro" id="IPR041147">
    <property type="entry name" value="GH38_C"/>
</dbReference>
<evidence type="ECO:0000256" key="1">
    <source>
        <dbReference type="ARBA" id="ARBA00000365"/>
    </source>
</evidence>
<name>D3BEN7_HETP5</name>
<dbReference type="Pfam" id="PF01074">
    <property type="entry name" value="Glyco_hydro_38N"/>
    <property type="match status" value="1"/>
</dbReference>
<dbReference type="FunFam" id="3.20.110.10:FF:000002">
    <property type="entry name" value="alpha-mannosidase 2C1 isoform X1"/>
    <property type="match status" value="1"/>
</dbReference>
<dbReference type="Gene3D" id="2.70.98.30">
    <property type="entry name" value="Golgi alpha-mannosidase II, domain 4"/>
    <property type="match status" value="1"/>
</dbReference>
<reference evidence="8 9" key="1">
    <citation type="journal article" date="2011" name="Genome Res.">
        <title>Phylogeny-wide analysis of social amoeba genomes highlights ancient origins for complex intercellular communication.</title>
        <authorList>
            <person name="Heidel A.J."/>
            <person name="Lawal H.M."/>
            <person name="Felder M."/>
            <person name="Schilde C."/>
            <person name="Helps N.R."/>
            <person name="Tunggal B."/>
            <person name="Rivero F."/>
            <person name="John U."/>
            <person name="Schleicher M."/>
            <person name="Eichinger L."/>
            <person name="Platzer M."/>
            <person name="Noegel A.A."/>
            <person name="Schaap P."/>
            <person name="Gloeckner G."/>
        </authorList>
    </citation>
    <scope>NUCLEOTIDE SEQUENCE [LARGE SCALE GENOMIC DNA]</scope>
    <source>
        <strain evidence="9">ATCC 26659 / Pp 5 / PN500</strain>
    </source>
</reference>
<dbReference type="Proteomes" id="UP000001396">
    <property type="component" value="Unassembled WGS sequence"/>
</dbReference>
<sequence length="1043" mass="117751">MTTAVPPTRNIVVERVEKFISDTYFTDVNIKGRIYTHFEPSAVQLQVSERCDRIPYRDALNLKYEACTVGRSFGPSWATYWFKLDIEVPSTMKGKEVHLLWNSNSEALIWRDGVPIQGLTGGTWVDKRIEFKLTNNSSGNEKYHLMVEMACNGMFGVGKDGLINPCDPDKTFALSKCELAVFDNECYQLYTYFTMLYDIAKNFPEGSLRSNQALYVANNMINYCDINARETWAPCIKMAKEFFSQKNGDSQHSVLATGHCHIDVAWLWPYAETKRKAARSFATQILYMDYYPDYQFVQSQAQLYSWTKQLYPELYDKIKQKVKSGQFVTTGGTWVEMDGNLPSGESFIRQFLFGQRFFKQEFGAYCTEFWLPDTFGYSGQLPQVIRHMGIANFITQKLSWNNINKFPHSSFHWEGIDGSRVLCHFPPANTYNSAADVKEVVLSMTNNKDAQRANNSLLVYGHGDGGGGPTIEMLERLTKMPNTDGIPKVTLGSPRDFFERLQVDAHKLNAWVGELYFELHRGTYTSQANCKRGNRKCEFLLHDVEAVSTILDANRVESFKYPNLNEQWELLLLNQFHDVLPGSSIGLVYKDAAEHHKKIESDCIQHLNGSLGLLGSATGTDVLFFNPTGFTVEKVIELPINTIPTPQISSSGKSLALIKVPAYGFTKMSATAMTSSLSSSAVLSTVQLTVKIDESNSDHYQISNSFISLSIKKDGTISSLVDRALNRQVIVPGQFGNRFVLYDDIPLFWDAWDVEIYSQEKSKLAGPATSSRVLESGPLRVIVEFEHANFAHQSTLKQRVIMYANTSRVDFETNIEWHEAHKMLKVEFPTTLRATTASYDIQFGHVQRPTHFNTSWDVAKFEVCGHKWADLSEYDFGLALLNDCKYGYSVHSGVMKLSLLRAPKAPDADADMGSHQFTYSLYVHKGNLQQGDVVAQGYQVNCNLYSQLVDADYQILPTLISVAGSNSAVLETIKRAEDNNGYIVRVYESFGGHTNFHFVSDLSIKNIQEVNGLEEPITPTTQIKLNTKVGLTPFQLKSFRIQL</sequence>
<dbReference type="SMART" id="SM00872">
    <property type="entry name" value="Alpha-mann_mid"/>
    <property type="match status" value="1"/>
</dbReference>
<protein>
    <recommendedName>
        <fullName evidence="3">alpha-mannosidase</fullName>
        <ecNumber evidence="3">3.2.1.24</ecNumber>
    </recommendedName>
</protein>
<dbReference type="GO" id="GO:0030246">
    <property type="term" value="F:carbohydrate binding"/>
    <property type="evidence" value="ECO:0007669"/>
    <property type="project" value="InterPro"/>
</dbReference>
<dbReference type="GO" id="GO:0009313">
    <property type="term" value="P:oligosaccharide catabolic process"/>
    <property type="evidence" value="ECO:0007669"/>
    <property type="project" value="TreeGrafter"/>
</dbReference>
<dbReference type="SUPFAM" id="SSF88713">
    <property type="entry name" value="Glycoside hydrolase/deacetylase"/>
    <property type="match status" value="1"/>
</dbReference>
<dbReference type="Pfam" id="PF07748">
    <property type="entry name" value="Glyco_hydro_38C"/>
    <property type="match status" value="1"/>
</dbReference>
<dbReference type="Gene3D" id="1.20.1270.50">
    <property type="entry name" value="Glycoside hydrolase family 38, central domain"/>
    <property type="match status" value="1"/>
</dbReference>
<keyword evidence="6" id="KW-0326">Glycosidase</keyword>
<dbReference type="Gene3D" id="3.20.110.10">
    <property type="entry name" value="Glycoside hydrolase 38, N terminal domain"/>
    <property type="match status" value="1"/>
</dbReference>
<evidence type="ECO:0000256" key="3">
    <source>
        <dbReference type="ARBA" id="ARBA00012752"/>
    </source>
</evidence>
<dbReference type="RefSeq" id="XP_020432488.1">
    <property type="nucleotide sequence ID" value="XM_020578040.1"/>
</dbReference>
<dbReference type="FunFam" id="1.20.1270.50:FF:000004">
    <property type="entry name" value="alpha-mannosidase 2C1 isoform X1"/>
    <property type="match status" value="1"/>
</dbReference>
<proteinExistence type="inferred from homology"/>
<dbReference type="Pfam" id="PF22907">
    <property type="entry name" value="Ams1-like_1st"/>
    <property type="match status" value="1"/>
</dbReference>
<dbReference type="FunCoup" id="D3BEN7">
    <property type="interactions" value="73"/>
</dbReference>
<feature type="domain" description="Glycoside hydrolase family 38 central" evidence="7">
    <location>
        <begin position="518"/>
        <end position="596"/>
    </location>
</feature>
<dbReference type="InterPro" id="IPR000602">
    <property type="entry name" value="Glyco_hydro_38_N"/>
</dbReference>
<comment type="similarity">
    <text evidence="2">Belongs to the glycosyl hydrolase 38 family.</text>
</comment>
<dbReference type="InterPro" id="IPR011682">
    <property type="entry name" value="Glyco_hydro_38_C"/>
</dbReference>
<keyword evidence="4" id="KW-0479">Metal-binding</keyword>